<dbReference type="EMBL" id="BARW01006555">
    <property type="protein sequence ID" value="GAI77531.1"/>
    <property type="molecule type" value="Genomic_DNA"/>
</dbReference>
<organism evidence="1">
    <name type="scientific">marine sediment metagenome</name>
    <dbReference type="NCBI Taxonomy" id="412755"/>
    <lineage>
        <taxon>unclassified sequences</taxon>
        <taxon>metagenomes</taxon>
        <taxon>ecological metagenomes</taxon>
    </lineage>
</organism>
<reference evidence="1" key="1">
    <citation type="journal article" date="2014" name="Front. Microbiol.">
        <title>High frequency of phylogenetically diverse reductive dehalogenase-homologous genes in deep subseafloor sedimentary metagenomes.</title>
        <authorList>
            <person name="Kawai M."/>
            <person name="Futagami T."/>
            <person name="Toyoda A."/>
            <person name="Takaki Y."/>
            <person name="Nishi S."/>
            <person name="Hori S."/>
            <person name="Arai W."/>
            <person name="Tsubouchi T."/>
            <person name="Morono Y."/>
            <person name="Uchiyama I."/>
            <person name="Ito T."/>
            <person name="Fujiyama A."/>
            <person name="Inagaki F."/>
            <person name="Takami H."/>
        </authorList>
    </citation>
    <scope>NUCLEOTIDE SEQUENCE</scope>
    <source>
        <strain evidence="1">Expedition CK06-06</strain>
    </source>
</reference>
<protein>
    <submittedName>
        <fullName evidence="1">Uncharacterized protein</fullName>
    </submittedName>
</protein>
<name>X1SEI1_9ZZZZ</name>
<evidence type="ECO:0000313" key="1">
    <source>
        <dbReference type="EMBL" id="GAI77531.1"/>
    </source>
</evidence>
<comment type="caution">
    <text evidence="1">The sequence shown here is derived from an EMBL/GenBank/DDBJ whole genome shotgun (WGS) entry which is preliminary data.</text>
</comment>
<accession>X1SEI1</accession>
<gene>
    <name evidence="1" type="ORF">S12H4_13771</name>
</gene>
<proteinExistence type="predicted"/>
<sequence>MRIFGFIIEREKGRVVGAYGPAIIDLQGRVNILEHNQKVLVKEEKQGSVESAAMQSEVDKVLNSGQTQERVADLWG</sequence>
<dbReference type="AlphaFoldDB" id="X1SEI1"/>